<dbReference type="Pfam" id="PF13432">
    <property type="entry name" value="TPR_16"/>
    <property type="match status" value="1"/>
</dbReference>
<dbReference type="RefSeq" id="WP_264982514.1">
    <property type="nucleotide sequence ID" value="NZ_AP026708.1"/>
</dbReference>
<dbReference type="SUPFAM" id="SSF48452">
    <property type="entry name" value="TPR-like"/>
    <property type="match status" value="1"/>
</dbReference>
<protein>
    <submittedName>
        <fullName evidence="4">Tol-pal system protein YbgF</fullName>
    </submittedName>
</protein>
<keyword evidence="1" id="KW-0802">TPR repeat</keyword>
<dbReference type="PROSITE" id="PS50005">
    <property type="entry name" value="TPR"/>
    <property type="match status" value="2"/>
</dbReference>
<feature type="repeat" description="TPR" evidence="1">
    <location>
        <begin position="208"/>
        <end position="241"/>
    </location>
</feature>
<evidence type="ECO:0000256" key="1">
    <source>
        <dbReference type="PROSITE-ProRule" id="PRU00339"/>
    </source>
</evidence>
<dbReference type="Proteomes" id="UP001061361">
    <property type="component" value="Chromosome"/>
</dbReference>
<dbReference type="HAMAP" id="MF_02066">
    <property type="entry name" value="CpoB"/>
    <property type="match status" value="1"/>
</dbReference>
<keyword evidence="5" id="KW-1185">Reference proteome</keyword>
<proteinExistence type="inferred from homology"/>
<feature type="region of interest" description="Disordered" evidence="2">
    <location>
        <begin position="79"/>
        <end position="144"/>
    </location>
</feature>
<dbReference type="InterPro" id="IPR019734">
    <property type="entry name" value="TPR_rpt"/>
</dbReference>
<evidence type="ECO:0000256" key="3">
    <source>
        <dbReference type="SAM" id="SignalP"/>
    </source>
</evidence>
<organism evidence="4 5">
    <name type="scientific">Pseudodesulfovibrio portus</name>
    <dbReference type="NCBI Taxonomy" id="231439"/>
    <lineage>
        <taxon>Bacteria</taxon>
        <taxon>Pseudomonadati</taxon>
        <taxon>Thermodesulfobacteriota</taxon>
        <taxon>Desulfovibrionia</taxon>
        <taxon>Desulfovibrionales</taxon>
        <taxon>Desulfovibrionaceae</taxon>
    </lineage>
</organism>
<dbReference type="EMBL" id="AP026708">
    <property type="protein sequence ID" value="BDQ35620.1"/>
    <property type="molecule type" value="Genomic_DNA"/>
</dbReference>
<accession>A0ABM8AVQ7</accession>
<sequence length="293" mass="32402">MKCLKFLLFAVLGLFLFGCTAAGKSATTDTASMEWRVKSLEESFLNFREKQRQMADEVVEDRDRLDQRVTDLEEKVAGLRNGTSVAVPTEETPEPPAGEGWVTDLKPEDDGWVKPEGATEPPVAQSGEDKPWADVPKPPATIPEPEVVKRKTAPKPAPMTASRPKAKISGAQALYAKGYKQYSMDNMEGARATFDQFLAKYPSDALAANALYWKGETYYSEKDFAQAILTFKEVTGRFPKHHKSAAALLKIGMAYDRVGDRDNAIFYLRALIEDFPNSDEAGLGRKELTRLGG</sequence>
<name>A0ABM8AVQ7_9BACT</name>
<dbReference type="InterPro" id="IPR034706">
    <property type="entry name" value="CpoB"/>
</dbReference>
<dbReference type="InterPro" id="IPR014162">
    <property type="entry name" value="CpoB_C"/>
</dbReference>
<dbReference type="Pfam" id="PF13174">
    <property type="entry name" value="TPR_6"/>
    <property type="match status" value="1"/>
</dbReference>
<evidence type="ECO:0000313" key="5">
    <source>
        <dbReference type="Proteomes" id="UP001061361"/>
    </source>
</evidence>
<dbReference type="SMART" id="SM00028">
    <property type="entry name" value="TPR"/>
    <property type="match status" value="3"/>
</dbReference>
<feature type="chain" id="PRO_5045547530" evidence="3">
    <location>
        <begin position="22"/>
        <end position="293"/>
    </location>
</feature>
<reference evidence="4" key="1">
    <citation type="submission" date="2022-08" db="EMBL/GenBank/DDBJ databases">
        <title>Genome Sequence of the sulphate-reducing bacterium, Pseudodesulfovibrio portus JCM14722.</title>
        <authorList>
            <person name="Kondo R."/>
            <person name="Kataoka T."/>
        </authorList>
    </citation>
    <scope>NUCLEOTIDE SEQUENCE</scope>
    <source>
        <strain evidence="4">JCM 14722</strain>
    </source>
</reference>
<evidence type="ECO:0000313" key="4">
    <source>
        <dbReference type="EMBL" id="BDQ35620.1"/>
    </source>
</evidence>
<dbReference type="PROSITE" id="PS51257">
    <property type="entry name" value="PROKAR_LIPOPROTEIN"/>
    <property type="match status" value="1"/>
</dbReference>
<dbReference type="Gene3D" id="1.25.40.10">
    <property type="entry name" value="Tetratricopeptide repeat domain"/>
    <property type="match status" value="1"/>
</dbReference>
<evidence type="ECO:0000256" key="2">
    <source>
        <dbReference type="SAM" id="MobiDB-lite"/>
    </source>
</evidence>
<dbReference type="InterPro" id="IPR011990">
    <property type="entry name" value="TPR-like_helical_dom_sf"/>
</dbReference>
<keyword evidence="3" id="KW-0732">Signal</keyword>
<feature type="repeat" description="TPR" evidence="1">
    <location>
        <begin position="245"/>
        <end position="278"/>
    </location>
</feature>
<feature type="signal peptide" evidence="3">
    <location>
        <begin position="1"/>
        <end position="21"/>
    </location>
</feature>
<dbReference type="NCBIfam" id="TIGR02795">
    <property type="entry name" value="tol_pal_ybgF"/>
    <property type="match status" value="1"/>
</dbReference>
<gene>
    <name evidence="4" type="ORF">JCM14722_31620</name>
</gene>